<dbReference type="EMBL" id="JACIDK010000001">
    <property type="protein sequence ID" value="MBB3889940.1"/>
    <property type="molecule type" value="Genomic_DNA"/>
</dbReference>
<accession>A0A839ZXC4</accession>
<comment type="caution">
    <text evidence="2">The sequence shown here is derived from an EMBL/GenBank/DDBJ whole genome shotgun (WGS) entry which is preliminary data.</text>
</comment>
<feature type="region of interest" description="Disordered" evidence="1">
    <location>
        <begin position="1"/>
        <end position="24"/>
    </location>
</feature>
<reference evidence="2 3" key="1">
    <citation type="submission" date="2020-08" db="EMBL/GenBank/DDBJ databases">
        <title>Genomic Encyclopedia of Type Strains, Phase IV (KMG-IV): sequencing the most valuable type-strain genomes for metagenomic binning, comparative biology and taxonomic classification.</title>
        <authorList>
            <person name="Goeker M."/>
        </authorList>
    </citation>
    <scope>NUCLEOTIDE SEQUENCE [LARGE SCALE GENOMIC DNA]</scope>
    <source>
        <strain evidence="2 3">DSM 21793</strain>
    </source>
</reference>
<evidence type="ECO:0000256" key="1">
    <source>
        <dbReference type="SAM" id="MobiDB-lite"/>
    </source>
</evidence>
<evidence type="ECO:0000313" key="2">
    <source>
        <dbReference type="EMBL" id="MBB3889940.1"/>
    </source>
</evidence>
<evidence type="ECO:0000313" key="3">
    <source>
        <dbReference type="Proteomes" id="UP000530564"/>
    </source>
</evidence>
<gene>
    <name evidence="2" type="ORF">GGQ61_000637</name>
</gene>
<proteinExistence type="predicted"/>
<organism evidence="2 3">
    <name type="scientific">Phenylobacterium haematophilum</name>
    <dbReference type="NCBI Taxonomy" id="98513"/>
    <lineage>
        <taxon>Bacteria</taxon>
        <taxon>Pseudomonadati</taxon>
        <taxon>Pseudomonadota</taxon>
        <taxon>Alphaproteobacteria</taxon>
        <taxon>Caulobacterales</taxon>
        <taxon>Caulobacteraceae</taxon>
        <taxon>Phenylobacterium</taxon>
    </lineage>
</organism>
<protein>
    <submittedName>
        <fullName evidence="2">Uncharacterized protein</fullName>
    </submittedName>
</protein>
<sequence>MTPLKTNPTPVRDRSAQSAARQRRSLEQIIEGVRRQRRHILMLDGVDPLRGGVAD</sequence>
<dbReference type="Proteomes" id="UP000530564">
    <property type="component" value="Unassembled WGS sequence"/>
</dbReference>
<dbReference type="RefSeq" id="WP_183770629.1">
    <property type="nucleotide sequence ID" value="NZ_JACIDK010000001.1"/>
</dbReference>
<name>A0A839ZXC4_9CAUL</name>
<dbReference type="AlphaFoldDB" id="A0A839ZXC4"/>
<keyword evidence="3" id="KW-1185">Reference proteome</keyword>